<name>A0A9X2X6E2_9HYPH</name>
<sequence length="99" mass="10357">MALPREVCVSIQNNGLGRPTPQSPAIEKIGLFRGLSNRDGPPDKQTAAPVGAGNGGGNLENSPKVFGKGFYTASPRDAIAERFPIIATHFGIELLEAQG</sequence>
<dbReference type="Proteomes" id="UP001149009">
    <property type="component" value="Unassembled WGS sequence"/>
</dbReference>
<accession>A0A9X2X6E2</accession>
<dbReference type="AlphaFoldDB" id="A0A9X2X6E2"/>
<reference evidence="2" key="1">
    <citation type="submission" date="2022-08" db="EMBL/GenBank/DDBJ databases">
        <title>Chelativorans sichuanense sp. nov., a paraffin oil-degrading bacterium isolated from a mixture of oil-based drill cuttings and paddy soil.</title>
        <authorList>
            <person name="Yu J."/>
            <person name="Liu H."/>
            <person name="Chen Q."/>
        </authorList>
    </citation>
    <scope>NUCLEOTIDE SEQUENCE</scope>
    <source>
        <strain evidence="2">SCAU 2101</strain>
    </source>
</reference>
<feature type="region of interest" description="Disordered" evidence="1">
    <location>
        <begin position="34"/>
        <end position="59"/>
    </location>
</feature>
<keyword evidence="3" id="KW-1185">Reference proteome</keyword>
<protein>
    <submittedName>
        <fullName evidence="2">Uncharacterized protein</fullName>
    </submittedName>
</protein>
<gene>
    <name evidence="2" type="ORF">NYR54_01755</name>
</gene>
<comment type="caution">
    <text evidence="2">The sequence shown here is derived from an EMBL/GenBank/DDBJ whole genome shotgun (WGS) entry which is preliminary data.</text>
</comment>
<evidence type="ECO:0000313" key="3">
    <source>
        <dbReference type="Proteomes" id="UP001149009"/>
    </source>
</evidence>
<evidence type="ECO:0000256" key="1">
    <source>
        <dbReference type="SAM" id="MobiDB-lite"/>
    </source>
</evidence>
<proteinExistence type="predicted"/>
<organism evidence="2 3">
    <name type="scientific">Chelativorans petroleitrophicus</name>
    <dbReference type="NCBI Taxonomy" id="2975484"/>
    <lineage>
        <taxon>Bacteria</taxon>
        <taxon>Pseudomonadati</taxon>
        <taxon>Pseudomonadota</taxon>
        <taxon>Alphaproteobacteria</taxon>
        <taxon>Hyphomicrobiales</taxon>
        <taxon>Phyllobacteriaceae</taxon>
        <taxon>Chelativorans</taxon>
    </lineage>
</organism>
<dbReference type="EMBL" id="JAODNV010000003">
    <property type="protein sequence ID" value="MCT8989021.1"/>
    <property type="molecule type" value="Genomic_DNA"/>
</dbReference>
<evidence type="ECO:0000313" key="2">
    <source>
        <dbReference type="EMBL" id="MCT8989021.1"/>
    </source>
</evidence>
<dbReference type="RefSeq" id="WP_261513689.1">
    <property type="nucleotide sequence ID" value="NZ_JAODNV010000003.1"/>
</dbReference>